<reference evidence="2 3" key="1">
    <citation type="submission" date="2022-10" db="EMBL/GenBank/DDBJ databases">
        <title>Janthinobacterium sp. hw3 Genome sequencing.</title>
        <authorList>
            <person name="Park S."/>
        </authorList>
    </citation>
    <scope>NUCLEOTIDE SEQUENCE [LARGE SCALE GENOMIC DNA]</scope>
    <source>
        <strain evidence="3">hw3</strain>
    </source>
</reference>
<keyword evidence="1" id="KW-0472">Membrane</keyword>
<comment type="caution">
    <text evidence="2">The sequence shown here is derived from an EMBL/GenBank/DDBJ whole genome shotgun (WGS) entry which is preliminary data.</text>
</comment>
<keyword evidence="1" id="KW-1133">Transmembrane helix</keyword>
<dbReference type="EMBL" id="JAQQXR010000009">
    <property type="protein sequence ID" value="MDC8759872.1"/>
    <property type="molecule type" value="Genomic_DNA"/>
</dbReference>
<sequence>MSAHPSSLPPAGAPGAARRPAAAVALPFWMGELALIRLPLLLFAFTLVLGSLLVVLSTWYLNSQSDAMIRAQQARNIAFDQFNHVENEKLEIRDYQPQFIALRDKGLLGEERRLEWVDAIRQIQERRKLLPISYEIDAQQAFKLEGQAALGAYRLRGSRMDLHMDLLHEMDLFDFLHDLRQRSYYTIQDCSIKRGAGAPNAAVAPSLAADCTLYWLTLGSAAPGSER</sequence>
<feature type="transmembrane region" description="Helical" evidence="1">
    <location>
        <begin position="36"/>
        <end position="61"/>
    </location>
</feature>
<evidence type="ECO:0000313" key="2">
    <source>
        <dbReference type="EMBL" id="MDC8759872.1"/>
    </source>
</evidence>
<dbReference type="Proteomes" id="UP001221208">
    <property type="component" value="Unassembled WGS sequence"/>
</dbReference>
<protein>
    <submittedName>
        <fullName evidence="2">Uncharacterized protein</fullName>
    </submittedName>
</protein>
<dbReference type="RefSeq" id="WP_273673314.1">
    <property type="nucleotide sequence ID" value="NZ_JAQQXR010000009.1"/>
</dbReference>
<gene>
    <name evidence="2" type="ORF">OIK44_19990</name>
</gene>
<keyword evidence="3" id="KW-1185">Reference proteome</keyword>
<accession>A0ABT5K4H0</accession>
<keyword evidence="1" id="KW-0812">Transmembrane</keyword>
<organism evidence="2 3">
    <name type="scientific">Janthinobacterium fluminis</name>
    <dbReference type="NCBI Taxonomy" id="2987524"/>
    <lineage>
        <taxon>Bacteria</taxon>
        <taxon>Pseudomonadati</taxon>
        <taxon>Pseudomonadota</taxon>
        <taxon>Betaproteobacteria</taxon>
        <taxon>Burkholderiales</taxon>
        <taxon>Oxalobacteraceae</taxon>
        <taxon>Janthinobacterium</taxon>
    </lineage>
</organism>
<evidence type="ECO:0000313" key="3">
    <source>
        <dbReference type="Proteomes" id="UP001221208"/>
    </source>
</evidence>
<evidence type="ECO:0000256" key="1">
    <source>
        <dbReference type="SAM" id="Phobius"/>
    </source>
</evidence>
<proteinExistence type="predicted"/>
<name>A0ABT5K4H0_9BURK</name>